<organism evidence="2 3">
    <name type="scientific">Heligmosomoides polygyrus</name>
    <name type="common">Parasitic roundworm</name>
    <dbReference type="NCBI Taxonomy" id="6339"/>
    <lineage>
        <taxon>Eukaryota</taxon>
        <taxon>Metazoa</taxon>
        <taxon>Ecdysozoa</taxon>
        <taxon>Nematoda</taxon>
        <taxon>Chromadorea</taxon>
        <taxon>Rhabditida</taxon>
        <taxon>Rhabditina</taxon>
        <taxon>Rhabditomorpha</taxon>
        <taxon>Strongyloidea</taxon>
        <taxon>Heligmosomidae</taxon>
        <taxon>Heligmosomoides</taxon>
    </lineage>
</organism>
<evidence type="ECO:0000313" key="1">
    <source>
        <dbReference type="EMBL" id="VDO68663.1"/>
    </source>
</evidence>
<proteinExistence type="predicted"/>
<accession>A0A183FI60</accession>
<keyword evidence="2" id="KW-1185">Reference proteome</keyword>
<dbReference type="EMBL" id="UZAH01025684">
    <property type="protein sequence ID" value="VDO68663.1"/>
    <property type="molecule type" value="Genomic_DNA"/>
</dbReference>
<reference evidence="1 2" key="1">
    <citation type="submission" date="2018-11" db="EMBL/GenBank/DDBJ databases">
        <authorList>
            <consortium name="Pathogen Informatics"/>
        </authorList>
    </citation>
    <scope>NUCLEOTIDE SEQUENCE [LARGE SCALE GENOMIC DNA]</scope>
</reference>
<protein>
    <submittedName>
        <fullName evidence="3">DOG1 domain-containing protein</fullName>
    </submittedName>
</protein>
<dbReference type="WBParaSite" id="HPBE_0000653601-mRNA-1">
    <property type="protein sequence ID" value="HPBE_0000653601-mRNA-1"/>
    <property type="gene ID" value="HPBE_0000653601"/>
</dbReference>
<accession>A0A3P7YV43</accession>
<evidence type="ECO:0000313" key="3">
    <source>
        <dbReference type="WBParaSite" id="HPBE_0000653601-mRNA-1"/>
    </source>
</evidence>
<dbReference type="Proteomes" id="UP000050761">
    <property type="component" value="Unassembled WGS sequence"/>
</dbReference>
<evidence type="ECO:0000313" key="2">
    <source>
        <dbReference type="Proteomes" id="UP000050761"/>
    </source>
</evidence>
<name>A0A183FI60_HELPZ</name>
<sequence length="218" mass="24605">MVKEYDRISFHAAKKDTSPGGSELVREFEMAHAADAMDTEYDENRMFPQVSSAIATVCEKGVAGSSCVSILREMQRRVSEILNDSRLGKEERIEVKKEIAVGIARVEEALEGSPSEHGMSPKLVRVVGAVMEQRGIDSVDEWRNYLRTMERDGELMAEVAEMLNTDVLQVKEAVAVLQKKSDGEQVLEGEPLLGLVRHMWNVGTDVQRQHRQYWLRKT</sequence>
<reference evidence="3" key="2">
    <citation type="submission" date="2019-09" db="UniProtKB">
        <authorList>
            <consortium name="WormBaseParasite"/>
        </authorList>
    </citation>
    <scope>IDENTIFICATION</scope>
</reference>
<dbReference type="OrthoDB" id="5877338at2759"/>
<dbReference type="AlphaFoldDB" id="A0A183FI60"/>
<gene>
    <name evidence="1" type="ORF">HPBE_LOCUS6537</name>
</gene>